<reference evidence="5" key="1">
    <citation type="journal article" date="2014" name="Genome Announc.">
        <title>Genome sequence and annotation of Acremonium chrysogenum, producer of the beta-lactam antibiotic cephalosporin C.</title>
        <authorList>
            <person name="Terfehr D."/>
            <person name="Dahlmann T.A."/>
            <person name="Specht T."/>
            <person name="Zadra I."/>
            <person name="Kuernsteiner H."/>
            <person name="Kueck U."/>
        </authorList>
    </citation>
    <scope>NUCLEOTIDE SEQUENCE [LARGE SCALE GENOMIC DNA]</scope>
    <source>
        <strain evidence="5">ATCC 11550 / CBS 779.69 / DSM 880 / IAM 14645 / JCM 23072 / IMI 49137</strain>
    </source>
</reference>
<dbReference type="PANTHER" id="PTHR47435:SF4">
    <property type="entry name" value="KELCH REPEAT PROTEIN (AFU_ORTHOLOGUE AFUA_5G12780)"/>
    <property type="match status" value="1"/>
</dbReference>
<dbReference type="HOGENOM" id="CLU_030461_1_1_1"/>
<name>A0A086T968_HAPC1</name>
<evidence type="ECO:0000313" key="5">
    <source>
        <dbReference type="Proteomes" id="UP000029964"/>
    </source>
</evidence>
<dbReference type="Gene3D" id="2.120.10.80">
    <property type="entry name" value="Kelch-type beta propeller"/>
    <property type="match status" value="2"/>
</dbReference>
<dbReference type="OrthoDB" id="10250130at2759"/>
<evidence type="ECO:0000313" key="4">
    <source>
        <dbReference type="EMBL" id="KFH45900.1"/>
    </source>
</evidence>
<keyword evidence="2" id="KW-0408">Iron</keyword>
<dbReference type="AlphaFoldDB" id="A0A086T968"/>
<evidence type="ECO:0000256" key="2">
    <source>
        <dbReference type="ARBA" id="ARBA00023004"/>
    </source>
</evidence>
<feature type="compositionally biased region" description="Acidic residues" evidence="3">
    <location>
        <begin position="119"/>
        <end position="136"/>
    </location>
</feature>
<organism evidence="4 5">
    <name type="scientific">Hapsidospora chrysogenum (strain ATCC 11550 / CBS 779.69 / DSM 880 / IAM 14645 / JCM 23072 / IMI 49137)</name>
    <name type="common">Acremonium chrysogenum</name>
    <dbReference type="NCBI Taxonomy" id="857340"/>
    <lineage>
        <taxon>Eukaryota</taxon>
        <taxon>Fungi</taxon>
        <taxon>Dikarya</taxon>
        <taxon>Ascomycota</taxon>
        <taxon>Pezizomycotina</taxon>
        <taxon>Sordariomycetes</taxon>
        <taxon>Hypocreomycetidae</taxon>
        <taxon>Hypocreales</taxon>
        <taxon>Bionectriaceae</taxon>
        <taxon>Hapsidospora</taxon>
    </lineage>
</organism>
<protein>
    <submittedName>
        <fullName evidence="4">Epithiospecifier protein-like protein</fullName>
    </submittedName>
</protein>
<dbReference type="SUPFAM" id="SSF117281">
    <property type="entry name" value="Kelch motif"/>
    <property type="match status" value="1"/>
</dbReference>
<dbReference type="Proteomes" id="UP000029964">
    <property type="component" value="Unassembled WGS sequence"/>
</dbReference>
<keyword evidence="5" id="KW-1185">Reference proteome</keyword>
<evidence type="ECO:0000256" key="3">
    <source>
        <dbReference type="SAM" id="MobiDB-lite"/>
    </source>
</evidence>
<feature type="compositionally biased region" description="Basic and acidic residues" evidence="3">
    <location>
        <begin position="137"/>
        <end position="164"/>
    </location>
</feature>
<proteinExistence type="predicted"/>
<keyword evidence="1" id="KW-0677">Repeat</keyword>
<evidence type="ECO:0000256" key="1">
    <source>
        <dbReference type="ARBA" id="ARBA00022737"/>
    </source>
</evidence>
<dbReference type="GO" id="GO:0019760">
    <property type="term" value="P:glucosinolate metabolic process"/>
    <property type="evidence" value="ECO:0007669"/>
    <property type="project" value="UniProtKB-ARBA"/>
</dbReference>
<dbReference type="InterPro" id="IPR015915">
    <property type="entry name" value="Kelch-typ_b-propeller"/>
</dbReference>
<dbReference type="STRING" id="857340.A0A086T968"/>
<feature type="compositionally biased region" description="Basic and acidic residues" evidence="3">
    <location>
        <begin position="240"/>
        <end position="249"/>
    </location>
</feature>
<sequence length="546" mass="59349">MEDNFKMIRRRTTDLLQNAKDNMPSKFPQMPQIPSVGFGKDAGMNGTWERIAIPHLPRSSHSIDVIAGSAYVFGGEVDPRKPVDNDMHVVTLPQSLAGSDYYTIKSVASKPDEASPAPEETEPEPPAEEDSEDKDLDEVPLKDEDSSRDKGKGKEIALPEEPAKSEVPVPRVGHATASIGSRIFLFGGRGGPDMKPLEEGGRVWVFDTRTNTWTYLDPVPAVKGGTIVPHPAARSYHCATSHDRPRDFAKPAPRPPTNWRERFLGDTSKTGIPQDPIVGNVAEDAVDEESDGYGTFFVHGGCLANGERTNDLWAFNVRTRTWRELPAAPGPARGGSAICISKTRLFRFGGYDGETEIGGQLDFLHLEVEMFDDNASKGEVAIHARGGWQTILQNNLDASPTEIHVEQSQAWPAPRSVASFHALTIGGGREYLVLAMGEGSPSSEGHAGAGKFHGDVWTFQVPPLGMTPASFTNAFWQAVGRETGEGKWQRVSTAPYDDDSFNGEPEPRGWLASAVLTDLEESAIVISGGLSEDNERLGDAWILRLG</sequence>
<dbReference type="PANTHER" id="PTHR47435">
    <property type="entry name" value="KELCH REPEAT PROTEIN (AFU_ORTHOLOGUE AFUA_5G12780)"/>
    <property type="match status" value="1"/>
</dbReference>
<dbReference type="EMBL" id="JPKY01000025">
    <property type="protein sequence ID" value="KFH45900.1"/>
    <property type="molecule type" value="Genomic_DNA"/>
</dbReference>
<accession>A0A086T968</accession>
<dbReference type="InterPro" id="IPR006652">
    <property type="entry name" value="Kelch_1"/>
</dbReference>
<gene>
    <name evidence="4" type="ORF">ACRE_032860</name>
</gene>
<feature type="region of interest" description="Disordered" evidence="3">
    <location>
        <begin position="108"/>
        <end position="168"/>
    </location>
</feature>
<comment type="caution">
    <text evidence="4">The sequence shown here is derived from an EMBL/GenBank/DDBJ whole genome shotgun (WGS) entry which is preliminary data.</text>
</comment>
<dbReference type="Pfam" id="PF01344">
    <property type="entry name" value="Kelch_1"/>
    <property type="match status" value="2"/>
</dbReference>
<feature type="region of interest" description="Disordered" evidence="3">
    <location>
        <begin position="237"/>
        <end position="260"/>
    </location>
</feature>